<protein>
    <submittedName>
        <fullName evidence="2">Uncharacterized protein</fullName>
    </submittedName>
</protein>
<feature type="transmembrane region" description="Helical" evidence="1">
    <location>
        <begin position="59"/>
        <end position="80"/>
    </location>
</feature>
<keyword evidence="1" id="KW-0472">Membrane</keyword>
<gene>
    <name evidence="2" type="ORF">METZ01_LOCUS321692</name>
</gene>
<dbReference type="EMBL" id="UINC01105133">
    <property type="protein sequence ID" value="SVC68838.1"/>
    <property type="molecule type" value="Genomic_DNA"/>
</dbReference>
<keyword evidence="1" id="KW-0812">Transmembrane</keyword>
<feature type="transmembrane region" description="Helical" evidence="1">
    <location>
        <begin position="101"/>
        <end position="120"/>
    </location>
</feature>
<dbReference type="AlphaFoldDB" id="A0A382P7Y0"/>
<proteinExistence type="predicted"/>
<evidence type="ECO:0000313" key="2">
    <source>
        <dbReference type="EMBL" id="SVC68838.1"/>
    </source>
</evidence>
<organism evidence="2">
    <name type="scientific">marine metagenome</name>
    <dbReference type="NCBI Taxonomy" id="408172"/>
    <lineage>
        <taxon>unclassified sequences</taxon>
        <taxon>metagenomes</taxon>
        <taxon>ecological metagenomes</taxon>
    </lineage>
</organism>
<dbReference type="PROSITE" id="PS51257">
    <property type="entry name" value="PROKAR_LIPOPROTEIN"/>
    <property type="match status" value="1"/>
</dbReference>
<name>A0A382P7Y0_9ZZZZ</name>
<reference evidence="2" key="1">
    <citation type="submission" date="2018-05" db="EMBL/GenBank/DDBJ databases">
        <authorList>
            <person name="Lanie J.A."/>
            <person name="Ng W.-L."/>
            <person name="Kazmierczak K.M."/>
            <person name="Andrzejewski T.M."/>
            <person name="Davidsen T.M."/>
            <person name="Wayne K.J."/>
            <person name="Tettelin H."/>
            <person name="Glass J.I."/>
            <person name="Rusch D."/>
            <person name="Podicherti R."/>
            <person name="Tsui H.-C.T."/>
            <person name="Winkler M.E."/>
        </authorList>
    </citation>
    <scope>NUCLEOTIDE SEQUENCE</scope>
</reference>
<accession>A0A382P7Y0</accession>
<evidence type="ECO:0000256" key="1">
    <source>
        <dbReference type="SAM" id="Phobius"/>
    </source>
</evidence>
<keyword evidence="1" id="KW-1133">Transmembrane helix</keyword>
<sequence>MKPLLLTTIAAVLLIGCGSVSGVYVSAQESESEAKAAQAIVVSSVVTASFDEKKKYKDYTINAILLFIVFAVYDCARVYISCCARSMNIEKVDNGKNMDKYLNYCTIAIFSLVVIAFYVLHKKDSSRSLREDASSGNLVVVKQLSYTGAYVMDIMGVTPFERFGSEWTQGNTGFLPQTRRQDG</sequence>